<protein>
    <submittedName>
        <fullName evidence="2">Conjugative transfer region protein family</fullName>
    </submittedName>
</protein>
<reference evidence="2 3" key="2">
    <citation type="journal article" date="2009" name="PLoS ONE">
        <title>The photosynthetic apparatus and its regulation in the aerobic gammaproteobacterium Congregibacter litoralis gen. nov., sp. nov.</title>
        <authorList>
            <person name="Spring S."/>
            <person name="Lunsdorf H."/>
            <person name="Fuchs B.M."/>
            <person name="Tindall B.J."/>
        </authorList>
    </citation>
    <scope>NUCLEOTIDE SEQUENCE [LARGE SCALE GENOMIC DNA]</scope>
    <source>
        <strain evidence="2">KT71</strain>
    </source>
</reference>
<keyword evidence="1" id="KW-0732">Signal</keyword>
<dbReference type="NCBIfam" id="TIGR03748">
    <property type="entry name" value="conj_PilL"/>
    <property type="match status" value="1"/>
</dbReference>
<dbReference type="STRING" id="314285.KT71_18037"/>
<sequence>MRIHRLFSTQRLMLLGGLAVAIANNAVLAAAQPITSSKTVSQVDRYSELTAGPTLEQRDLLAVTVAVSIPNNIASLGGALRWILRDSGYRLAADSVIPPEVHSMLKLPLPAAHRRLGLMPLKEVLALMVGPEFHIVQDPLHRLLSFERCNTVQNSSQAQGEL</sequence>
<name>A4ADD1_9GAMM</name>
<dbReference type="RefSeq" id="WP_023659421.1">
    <property type="nucleotide sequence ID" value="NZ_CM002299.1"/>
</dbReference>
<dbReference type="InterPro" id="IPR022260">
    <property type="entry name" value="Integr_conj_element_PilL"/>
</dbReference>
<comment type="caution">
    <text evidence="2">The sequence shown here is derived from an EMBL/GenBank/DDBJ whole genome shotgun (WGS) entry which is preliminary data.</text>
</comment>
<evidence type="ECO:0000313" key="3">
    <source>
        <dbReference type="Proteomes" id="UP000019205"/>
    </source>
</evidence>
<dbReference type="AlphaFoldDB" id="A4ADD1"/>
<dbReference type="Proteomes" id="UP000019205">
    <property type="component" value="Chromosome"/>
</dbReference>
<keyword evidence="3" id="KW-1185">Reference proteome</keyword>
<proteinExistence type="predicted"/>
<reference evidence="2 3" key="1">
    <citation type="journal article" date="2007" name="Proc. Natl. Acad. Sci. U.S.A.">
        <title>Characterization of a marine gammaproteobacterium capable of aerobic anoxygenic photosynthesis.</title>
        <authorList>
            <person name="Fuchs B.M."/>
            <person name="Spring S."/>
            <person name="Teeling H."/>
            <person name="Quast C."/>
            <person name="Wulf J."/>
            <person name="Schattenhofer M."/>
            <person name="Yan S."/>
            <person name="Ferriera S."/>
            <person name="Johnson J."/>
            <person name="Glockner F.O."/>
            <person name="Amann R."/>
        </authorList>
    </citation>
    <scope>NUCLEOTIDE SEQUENCE [LARGE SCALE GENOMIC DNA]</scope>
    <source>
        <strain evidence="2">KT71</strain>
    </source>
</reference>
<evidence type="ECO:0000256" key="1">
    <source>
        <dbReference type="SAM" id="SignalP"/>
    </source>
</evidence>
<accession>A4ADD1</accession>
<gene>
    <name evidence="2" type="ORF">KT71_18037</name>
</gene>
<dbReference type="eggNOG" id="COG3266">
    <property type="taxonomic scope" value="Bacteria"/>
</dbReference>
<dbReference type="HOGENOM" id="CLU_135505_1_0_6"/>
<dbReference type="EMBL" id="AAOA02000001">
    <property type="protein sequence ID" value="EAQ95929.2"/>
    <property type="molecule type" value="Genomic_DNA"/>
</dbReference>
<feature type="signal peptide" evidence="1">
    <location>
        <begin position="1"/>
        <end position="29"/>
    </location>
</feature>
<evidence type="ECO:0000313" key="2">
    <source>
        <dbReference type="EMBL" id="EAQ95929.2"/>
    </source>
</evidence>
<feature type="chain" id="PRO_5002665733" evidence="1">
    <location>
        <begin position="30"/>
        <end position="162"/>
    </location>
</feature>
<organism evidence="2 3">
    <name type="scientific">Congregibacter litoralis KT71</name>
    <dbReference type="NCBI Taxonomy" id="314285"/>
    <lineage>
        <taxon>Bacteria</taxon>
        <taxon>Pseudomonadati</taxon>
        <taxon>Pseudomonadota</taxon>
        <taxon>Gammaproteobacteria</taxon>
        <taxon>Cellvibrionales</taxon>
        <taxon>Halieaceae</taxon>
        <taxon>Congregibacter</taxon>
    </lineage>
</organism>